<dbReference type="Proteomes" id="UP000721415">
    <property type="component" value="Unassembled WGS sequence"/>
</dbReference>
<dbReference type="SMART" id="SM00420">
    <property type="entry name" value="HTH_DEOR"/>
    <property type="match status" value="1"/>
</dbReference>
<evidence type="ECO:0000313" key="5">
    <source>
        <dbReference type="EMBL" id="MBG9986180.1"/>
    </source>
</evidence>
<accession>A0ABS0LPU3</accession>
<evidence type="ECO:0000256" key="2">
    <source>
        <dbReference type="ARBA" id="ARBA00023125"/>
    </source>
</evidence>
<dbReference type="Pfam" id="PF00455">
    <property type="entry name" value="DeoRC"/>
    <property type="match status" value="1"/>
</dbReference>
<dbReference type="InterPro" id="IPR036388">
    <property type="entry name" value="WH-like_DNA-bd_sf"/>
</dbReference>
<reference evidence="5 6" key="1">
    <citation type="submission" date="2020-07" db="EMBL/GenBank/DDBJ databases">
        <title>Facklamia lactis sp. nov., isolated from raw milk.</title>
        <authorList>
            <person name="Doll E.V."/>
            <person name="Huptas C."/>
            <person name="Staib L."/>
            <person name="Wenning M."/>
            <person name="Scherer S."/>
        </authorList>
    </citation>
    <scope>NUCLEOTIDE SEQUENCE [LARGE SCALE GENOMIC DNA]</scope>
    <source>
        <strain evidence="5 6">DSM 111018</strain>
    </source>
</reference>
<dbReference type="PANTHER" id="PTHR30363">
    <property type="entry name" value="HTH-TYPE TRANSCRIPTIONAL REGULATOR SRLR-RELATED"/>
    <property type="match status" value="1"/>
</dbReference>
<proteinExistence type="predicted"/>
<dbReference type="InterPro" id="IPR050313">
    <property type="entry name" value="Carb_Metab_HTH_regulators"/>
</dbReference>
<keyword evidence="1" id="KW-0805">Transcription regulation</keyword>
<evidence type="ECO:0000259" key="4">
    <source>
        <dbReference type="PROSITE" id="PS51000"/>
    </source>
</evidence>
<keyword evidence="6" id="KW-1185">Reference proteome</keyword>
<evidence type="ECO:0000256" key="1">
    <source>
        <dbReference type="ARBA" id="ARBA00023015"/>
    </source>
</evidence>
<dbReference type="SMART" id="SM01134">
    <property type="entry name" value="DeoRC"/>
    <property type="match status" value="1"/>
</dbReference>
<dbReference type="InterPro" id="IPR036390">
    <property type="entry name" value="WH_DNA-bd_sf"/>
</dbReference>
<dbReference type="PRINTS" id="PR00037">
    <property type="entry name" value="HTHLACR"/>
</dbReference>
<gene>
    <name evidence="5" type="ORF">HZY91_04640</name>
</gene>
<dbReference type="InterPro" id="IPR001034">
    <property type="entry name" value="DeoR_HTH"/>
</dbReference>
<name>A0ABS0LPU3_9LACT</name>
<sequence>MNKQIRQTDILNYIYEHQMVSVNELVNKFKVTPMTIRRDLNELSAKRLVRRVHGGATISNVLYAEESYEERSISYIDEKRRIAEAAYQIIEENDCLILDGGTTTRELAKLMRCLKNVTVIINDFIIYNILKDNKNINLIFAGGNIINDFNTITSGMINFKFYENFNVDLAFIGVMSVDLTSGIFQSDLDVATSKLGMIRAANESYILVDHTKFNKNAMFKVVSMDEINNIITDTNFNISQYEIPEHINVLRV</sequence>
<dbReference type="InterPro" id="IPR014036">
    <property type="entry name" value="DeoR-like_C"/>
</dbReference>
<dbReference type="PROSITE" id="PS51000">
    <property type="entry name" value="HTH_DEOR_2"/>
    <property type="match status" value="1"/>
</dbReference>
<dbReference type="SUPFAM" id="SSF46785">
    <property type="entry name" value="Winged helix' DNA-binding domain"/>
    <property type="match status" value="1"/>
</dbReference>
<dbReference type="Gene3D" id="1.10.10.10">
    <property type="entry name" value="Winged helix-like DNA-binding domain superfamily/Winged helix DNA-binding domain"/>
    <property type="match status" value="1"/>
</dbReference>
<feature type="domain" description="HTH deoR-type" evidence="4">
    <location>
        <begin position="3"/>
        <end position="58"/>
    </location>
</feature>
<keyword evidence="2" id="KW-0238">DNA-binding</keyword>
<protein>
    <submittedName>
        <fullName evidence="5">DeoR/GlpR transcriptional regulator</fullName>
    </submittedName>
</protein>
<keyword evidence="3" id="KW-0804">Transcription</keyword>
<evidence type="ECO:0000313" key="6">
    <source>
        <dbReference type="Proteomes" id="UP000721415"/>
    </source>
</evidence>
<dbReference type="PROSITE" id="PS00894">
    <property type="entry name" value="HTH_DEOR_1"/>
    <property type="match status" value="1"/>
</dbReference>
<dbReference type="RefSeq" id="WP_197115093.1">
    <property type="nucleotide sequence ID" value="NZ_JACBXQ010000002.1"/>
</dbReference>
<comment type="caution">
    <text evidence="5">The sequence shown here is derived from an EMBL/GenBank/DDBJ whole genome shotgun (WGS) entry which is preliminary data.</text>
</comment>
<dbReference type="Pfam" id="PF08220">
    <property type="entry name" value="HTH_DeoR"/>
    <property type="match status" value="1"/>
</dbReference>
<dbReference type="InterPro" id="IPR018356">
    <property type="entry name" value="Tscrpt_reg_HTH_DeoR_CS"/>
</dbReference>
<dbReference type="EMBL" id="JACBXQ010000002">
    <property type="protein sequence ID" value="MBG9986180.1"/>
    <property type="molecule type" value="Genomic_DNA"/>
</dbReference>
<dbReference type="Gene3D" id="3.40.50.1360">
    <property type="match status" value="1"/>
</dbReference>
<dbReference type="SUPFAM" id="SSF100950">
    <property type="entry name" value="NagB/RpiA/CoA transferase-like"/>
    <property type="match status" value="1"/>
</dbReference>
<evidence type="ECO:0000256" key="3">
    <source>
        <dbReference type="ARBA" id="ARBA00023163"/>
    </source>
</evidence>
<organism evidence="5 6">
    <name type="scientific">Facklamia lactis</name>
    <dbReference type="NCBI Taxonomy" id="2749967"/>
    <lineage>
        <taxon>Bacteria</taxon>
        <taxon>Bacillati</taxon>
        <taxon>Bacillota</taxon>
        <taxon>Bacilli</taxon>
        <taxon>Lactobacillales</taxon>
        <taxon>Aerococcaceae</taxon>
        <taxon>Facklamia</taxon>
    </lineage>
</organism>
<dbReference type="PANTHER" id="PTHR30363:SF44">
    <property type="entry name" value="AGA OPERON TRANSCRIPTIONAL REPRESSOR-RELATED"/>
    <property type="match status" value="1"/>
</dbReference>
<dbReference type="InterPro" id="IPR037171">
    <property type="entry name" value="NagB/RpiA_transferase-like"/>
</dbReference>